<proteinExistence type="predicted"/>
<name>A0A4U6UCG4_SETVI</name>
<dbReference type="PANTHER" id="PTHR36705">
    <property type="entry name" value="CLAVATA3/ESR (CLE)-RELATED PROTEIN 20"/>
    <property type="match status" value="1"/>
</dbReference>
<gene>
    <name evidence="3" type="ORF">SEVIR_5G117500v2</name>
</gene>
<protein>
    <submittedName>
        <fullName evidence="3">Uncharacterized protein</fullName>
    </submittedName>
</protein>
<dbReference type="OMA" id="YRHARHR"/>
<accession>A0A4U6UCG4</accession>
<feature type="chain" id="PRO_5020229956" evidence="2">
    <location>
        <begin position="23"/>
        <end position="119"/>
    </location>
</feature>
<evidence type="ECO:0000256" key="2">
    <source>
        <dbReference type="SAM" id="SignalP"/>
    </source>
</evidence>
<reference evidence="3" key="1">
    <citation type="submission" date="2019-03" db="EMBL/GenBank/DDBJ databases">
        <title>WGS assembly of Setaria viridis.</title>
        <authorList>
            <person name="Huang P."/>
            <person name="Jenkins J."/>
            <person name="Grimwood J."/>
            <person name="Barry K."/>
            <person name="Healey A."/>
            <person name="Mamidi S."/>
            <person name="Sreedasyam A."/>
            <person name="Shu S."/>
            <person name="Feldman M."/>
            <person name="Wu J."/>
            <person name="Yu Y."/>
            <person name="Chen C."/>
            <person name="Johnson J."/>
            <person name="Rokhsar D."/>
            <person name="Baxter I."/>
            <person name="Schmutz J."/>
            <person name="Brutnell T."/>
            <person name="Kellogg E."/>
        </authorList>
    </citation>
    <scope>NUCLEOTIDE SEQUENCE [LARGE SCALE GENOMIC DNA]</scope>
</reference>
<feature type="signal peptide" evidence="2">
    <location>
        <begin position="1"/>
        <end position="22"/>
    </location>
</feature>
<feature type="compositionally biased region" description="Polar residues" evidence="1">
    <location>
        <begin position="110"/>
        <end position="119"/>
    </location>
</feature>
<dbReference type="PANTHER" id="PTHR36705:SF11">
    <property type="entry name" value="OS05G0170600 PROTEIN"/>
    <property type="match status" value="1"/>
</dbReference>
<feature type="region of interest" description="Disordered" evidence="1">
    <location>
        <begin position="31"/>
        <end position="119"/>
    </location>
</feature>
<evidence type="ECO:0000256" key="1">
    <source>
        <dbReference type="SAM" id="MobiDB-lite"/>
    </source>
</evidence>
<sequence>MSASRCVKLLLLVTLLPLALRAASLLLAGHAVPASSSSHRHSSIRSSATGDAPTTASAAGSARGRPIRQPRHRRRTEGALAALNGARRLRQADADGGGVWFEDDKRLAPTGSNPLHNLR</sequence>
<feature type="compositionally biased region" description="Basic residues" evidence="1">
    <location>
        <begin position="65"/>
        <end position="75"/>
    </location>
</feature>
<evidence type="ECO:0000313" key="3">
    <source>
        <dbReference type="EMBL" id="TKW13681.1"/>
    </source>
</evidence>
<dbReference type="AlphaFoldDB" id="A0A4U6UCG4"/>
<keyword evidence="2" id="KW-0732">Signal</keyword>
<organism evidence="3 4">
    <name type="scientific">Setaria viridis</name>
    <name type="common">Green bristlegrass</name>
    <name type="synonym">Setaria italica subsp. viridis</name>
    <dbReference type="NCBI Taxonomy" id="4556"/>
    <lineage>
        <taxon>Eukaryota</taxon>
        <taxon>Viridiplantae</taxon>
        <taxon>Streptophyta</taxon>
        <taxon>Embryophyta</taxon>
        <taxon>Tracheophyta</taxon>
        <taxon>Spermatophyta</taxon>
        <taxon>Magnoliopsida</taxon>
        <taxon>Liliopsida</taxon>
        <taxon>Poales</taxon>
        <taxon>Poaceae</taxon>
        <taxon>PACMAD clade</taxon>
        <taxon>Panicoideae</taxon>
        <taxon>Panicodae</taxon>
        <taxon>Paniceae</taxon>
        <taxon>Cenchrinae</taxon>
        <taxon>Setaria</taxon>
    </lineage>
</organism>
<keyword evidence="4" id="KW-1185">Reference proteome</keyword>
<dbReference type="Gramene" id="TKW13681">
    <property type="protein sequence ID" value="TKW13681"/>
    <property type="gene ID" value="SEVIR_5G117500v2"/>
</dbReference>
<dbReference type="Proteomes" id="UP000298652">
    <property type="component" value="Chromosome 5"/>
</dbReference>
<evidence type="ECO:0000313" key="4">
    <source>
        <dbReference type="Proteomes" id="UP000298652"/>
    </source>
</evidence>
<dbReference type="EMBL" id="CM016556">
    <property type="protein sequence ID" value="TKW13681.1"/>
    <property type="molecule type" value="Genomic_DNA"/>
</dbReference>
<feature type="compositionally biased region" description="Polar residues" evidence="1">
    <location>
        <begin position="48"/>
        <end position="58"/>
    </location>
</feature>